<name>A0A8S9FYH7_BRACR</name>
<evidence type="ECO:0000256" key="1">
    <source>
        <dbReference type="SAM" id="Phobius"/>
    </source>
</evidence>
<reference evidence="2" key="1">
    <citation type="submission" date="2019-12" db="EMBL/GenBank/DDBJ databases">
        <title>Genome sequencing and annotation of Brassica cretica.</title>
        <authorList>
            <person name="Studholme D.J."/>
            <person name="Sarris P.F."/>
        </authorList>
    </citation>
    <scope>NUCLEOTIDE SEQUENCE</scope>
    <source>
        <strain evidence="2">PFS-001/15</strain>
        <tissue evidence="2">Leaf</tissue>
    </source>
</reference>
<protein>
    <submittedName>
        <fullName evidence="2">Uncharacterized protein</fullName>
    </submittedName>
</protein>
<dbReference type="Proteomes" id="UP000712281">
    <property type="component" value="Unassembled WGS sequence"/>
</dbReference>
<keyword evidence="1" id="KW-0472">Membrane</keyword>
<keyword evidence="1" id="KW-1133">Transmembrane helix</keyword>
<dbReference type="AlphaFoldDB" id="A0A8S9FYH7"/>
<evidence type="ECO:0000313" key="2">
    <source>
        <dbReference type="EMBL" id="KAF2535812.1"/>
    </source>
</evidence>
<feature type="transmembrane region" description="Helical" evidence="1">
    <location>
        <begin position="80"/>
        <end position="102"/>
    </location>
</feature>
<organism evidence="2 3">
    <name type="scientific">Brassica cretica</name>
    <name type="common">Mustard</name>
    <dbReference type="NCBI Taxonomy" id="69181"/>
    <lineage>
        <taxon>Eukaryota</taxon>
        <taxon>Viridiplantae</taxon>
        <taxon>Streptophyta</taxon>
        <taxon>Embryophyta</taxon>
        <taxon>Tracheophyta</taxon>
        <taxon>Spermatophyta</taxon>
        <taxon>Magnoliopsida</taxon>
        <taxon>eudicotyledons</taxon>
        <taxon>Gunneridae</taxon>
        <taxon>Pentapetalae</taxon>
        <taxon>rosids</taxon>
        <taxon>malvids</taxon>
        <taxon>Brassicales</taxon>
        <taxon>Brassicaceae</taxon>
        <taxon>Brassiceae</taxon>
        <taxon>Brassica</taxon>
    </lineage>
</organism>
<accession>A0A8S9FYH7</accession>
<evidence type="ECO:0000313" key="3">
    <source>
        <dbReference type="Proteomes" id="UP000712281"/>
    </source>
</evidence>
<sequence length="130" mass="14662">MLRSIVFSGVQRRPPVCFDDLQLRVSDEVIVYKRNPTKYGFQIWARALVICSVESVRIGALVLGWLSWQLYFFWLGSNGGLRITLVSLTLVSLTSVIGFSRLRYSGDDTQRTGIRGNEVNPILCFGFIIG</sequence>
<dbReference type="EMBL" id="QGKW02002228">
    <property type="protein sequence ID" value="KAF2535812.1"/>
    <property type="molecule type" value="Genomic_DNA"/>
</dbReference>
<gene>
    <name evidence="2" type="ORF">F2Q68_00019065</name>
</gene>
<comment type="caution">
    <text evidence="2">The sequence shown here is derived from an EMBL/GenBank/DDBJ whole genome shotgun (WGS) entry which is preliminary data.</text>
</comment>
<proteinExistence type="predicted"/>
<feature type="transmembrane region" description="Helical" evidence="1">
    <location>
        <begin position="43"/>
        <end position="68"/>
    </location>
</feature>
<keyword evidence="1" id="KW-0812">Transmembrane</keyword>